<dbReference type="STRING" id="6216.A0A0R3STI8"/>
<evidence type="ECO:0000256" key="5">
    <source>
        <dbReference type="PROSITE-ProRule" id="PRU00042"/>
    </source>
</evidence>
<dbReference type="FunFam" id="3.30.160.60:FF:000688">
    <property type="entry name" value="zinc finger protein 197 isoform X1"/>
    <property type="match status" value="1"/>
</dbReference>
<dbReference type="GO" id="GO:0001228">
    <property type="term" value="F:DNA-binding transcription activator activity, RNA polymerase II-specific"/>
    <property type="evidence" value="ECO:0007669"/>
    <property type="project" value="TreeGrafter"/>
</dbReference>
<dbReference type="InterPro" id="IPR036236">
    <property type="entry name" value="Znf_C2H2_sf"/>
</dbReference>
<dbReference type="InterPro" id="IPR052795">
    <property type="entry name" value="RREB1"/>
</dbReference>
<feature type="compositionally biased region" description="Basic and acidic residues" evidence="6">
    <location>
        <begin position="394"/>
        <end position="404"/>
    </location>
</feature>
<feature type="domain" description="C2H2-type" evidence="7">
    <location>
        <begin position="77"/>
        <end position="104"/>
    </location>
</feature>
<feature type="domain" description="C2H2-type" evidence="7">
    <location>
        <begin position="500"/>
        <end position="522"/>
    </location>
</feature>
<keyword evidence="1" id="KW-0479">Metal-binding</keyword>
<dbReference type="InterPro" id="IPR013087">
    <property type="entry name" value="Znf_C2H2_type"/>
</dbReference>
<organism evidence="10">
    <name type="scientific">Hymenolepis diminuta</name>
    <name type="common">Rat tapeworm</name>
    <dbReference type="NCBI Taxonomy" id="6216"/>
    <lineage>
        <taxon>Eukaryota</taxon>
        <taxon>Metazoa</taxon>
        <taxon>Spiralia</taxon>
        <taxon>Lophotrochozoa</taxon>
        <taxon>Platyhelminthes</taxon>
        <taxon>Cestoda</taxon>
        <taxon>Eucestoda</taxon>
        <taxon>Cyclophyllidea</taxon>
        <taxon>Hymenolepididae</taxon>
        <taxon>Hymenolepis</taxon>
    </lineage>
</organism>
<gene>
    <name evidence="8" type="ORF">HDID_LOCUS8725</name>
</gene>
<name>A0A0R3STI8_HYMDI</name>
<reference evidence="8 9" key="2">
    <citation type="submission" date="2018-11" db="EMBL/GenBank/DDBJ databases">
        <authorList>
            <consortium name="Pathogen Informatics"/>
        </authorList>
    </citation>
    <scope>NUCLEOTIDE SEQUENCE [LARGE SCALE GENOMIC DNA]</scope>
</reference>
<dbReference type="PROSITE" id="PS00028">
    <property type="entry name" value="ZINC_FINGER_C2H2_1"/>
    <property type="match status" value="5"/>
</dbReference>
<evidence type="ECO:0000256" key="3">
    <source>
        <dbReference type="ARBA" id="ARBA00022771"/>
    </source>
</evidence>
<evidence type="ECO:0000256" key="2">
    <source>
        <dbReference type="ARBA" id="ARBA00022737"/>
    </source>
</evidence>
<feature type="domain" description="C2H2-type" evidence="7">
    <location>
        <begin position="105"/>
        <end position="133"/>
    </location>
</feature>
<proteinExistence type="predicted"/>
<evidence type="ECO:0000313" key="9">
    <source>
        <dbReference type="Proteomes" id="UP000274504"/>
    </source>
</evidence>
<dbReference type="Pfam" id="PF00096">
    <property type="entry name" value="zf-C2H2"/>
    <property type="match status" value="2"/>
</dbReference>
<dbReference type="PANTHER" id="PTHR46451">
    <property type="entry name" value="RAS-RESPONSIVE ELEMENT-BINDING PROTEIN 1"/>
    <property type="match status" value="1"/>
</dbReference>
<keyword evidence="2" id="KW-0677">Repeat</keyword>
<dbReference type="GO" id="GO:0000978">
    <property type="term" value="F:RNA polymerase II cis-regulatory region sequence-specific DNA binding"/>
    <property type="evidence" value="ECO:0007669"/>
    <property type="project" value="TreeGrafter"/>
</dbReference>
<dbReference type="OrthoDB" id="3069995at2759"/>
<evidence type="ECO:0000256" key="4">
    <source>
        <dbReference type="ARBA" id="ARBA00022833"/>
    </source>
</evidence>
<evidence type="ECO:0000313" key="10">
    <source>
        <dbReference type="WBParaSite" id="HDID_0000872701-mRNA-1"/>
    </source>
</evidence>
<evidence type="ECO:0000256" key="6">
    <source>
        <dbReference type="SAM" id="MobiDB-lite"/>
    </source>
</evidence>
<dbReference type="SUPFAM" id="SSF57667">
    <property type="entry name" value="beta-beta-alpha zinc fingers"/>
    <property type="match status" value="2"/>
</dbReference>
<evidence type="ECO:0000256" key="1">
    <source>
        <dbReference type="ARBA" id="ARBA00022723"/>
    </source>
</evidence>
<feature type="domain" description="C2H2-type" evidence="7">
    <location>
        <begin position="351"/>
        <end position="380"/>
    </location>
</feature>
<dbReference type="GO" id="GO:0008270">
    <property type="term" value="F:zinc ion binding"/>
    <property type="evidence" value="ECO:0007669"/>
    <property type="project" value="UniProtKB-KW"/>
</dbReference>
<dbReference type="Gene3D" id="3.30.160.60">
    <property type="entry name" value="Classic Zinc Finger"/>
    <property type="match status" value="4"/>
</dbReference>
<sequence length="525" mass="59557">MSFFEEEGYQNCNVDSEAWDLKKKGREDVKLQPHACKNGVEFFNCPLCSTVDIATRAELTLHLQQHQNNQRREDGKHICCFCASELSSNSSLERHLLTHTNHRPFACSLCDKAFTTNGNLSRHRRTSHQLHAPSSSTEAISIYSEIGGRIQETSTIDHPHAIKNILKKNRKPIHTFRVMLHAIKRKHMALREMGNTVWRPSPRIRELLIKQRRRIRQYVRQLERKRLARNSEVVISSEEPTEALDLSLKHHASPPPFQISPQQTPQPITTQFTDFSSIFNLMMRPAFPAFPMNSLTSSSTLTPPSLIPITALPTVSPLPPLTPVTQSAKPEPSIASTHRKKNSYKDAPKLITCPVEGCNQKFPWNSSLKRHILTHTPHKPFACTRCTKSFSTKSNRERHMERVHRVSLKRCHQRSSPSEMCPIGINTGSETGETEYLREEEIASMRGNDRAAEDISNRLLKSAGSPLVEPNPQRLANQHRIGSRSISPRPMKIEEGPTVMMCPVCGRGFGLAQSFRGHLKTHWMA</sequence>
<feature type="domain" description="C2H2-type" evidence="7">
    <location>
        <begin position="381"/>
        <end position="404"/>
    </location>
</feature>
<reference evidence="10" key="1">
    <citation type="submission" date="2017-02" db="UniProtKB">
        <authorList>
            <consortium name="WormBaseParasite"/>
        </authorList>
    </citation>
    <scope>IDENTIFICATION</scope>
</reference>
<keyword evidence="3 5" id="KW-0863">Zinc-finger</keyword>
<dbReference type="GO" id="GO:0005634">
    <property type="term" value="C:nucleus"/>
    <property type="evidence" value="ECO:0007669"/>
    <property type="project" value="TreeGrafter"/>
</dbReference>
<dbReference type="FunFam" id="3.30.160.60:FF:000100">
    <property type="entry name" value="Zinc finger 45-like"/>
    <property type="match status" value="1"/>
</dbReference>
<dbReference type="SMART" id="SM00355">
    <property type="entry name" value="ZnF_C2H2"/>
    <property type="match status" value="6"/>
</dbReference>
<accession>A0A0R3STI8</accession>
<dbReference type="PANTHER" id="PTHR46451:SF1">
    <property type="entry name" value="RAS-RESPONSIVE ELEMENT-BINDING PROTEIN 1"/>
    <property type="match status" value="1"/>
</dbReference>
<dbReference type="WBParaSite" id="HDID_0000872701-mRNA-1">
    <property type="protein sequence ID" value="HDID_0000872701-mRNA-1"/>
    <property type="gene ID" value="HDID_0000872701"/>
</dbReference>
<dbReference type="AlphaFoldDB" id="A0A0R3STI8"/>
<keyword evidence="4" id="KW-0862">Zinc</keyword>
<feature type="region of interest" description="Disordered" evidence="6">
    <location>
        <begin position="393"/>
        <end position="430"/>
    </location>
</feature>
<dbReference type="Proteomes" id="UP000274504">
    <property type="component" value="Unassembled WGS sequence"/>
</dbReference>
<protein>
    <submittedName>
        <fullName evidence="10">Ras-responsive element-binding protein 1</fullName>
    </submittedName>
</protein>
<evidence type="ECO:0000313" key="8">
    <source>
        <dbReference type="EMBL" id="VDL61043.1"/>
    </source>
</evidence>
<dbReference type="PROSITE" id="PS50157">
    <property type="entry name" value="ZINC_FINGER_C2H2_2"/>
    <property type="match status" value="5"/>
</dbReference>
<dbReference type="EMBL" id="UYSG01011133">
    <property type="protein sequence ID" value="VDL61043.1"/>
    <property type="molecule type" value="Genomic_DNA"/>
</dbReference>
<evidence type="ECO:0000259" key="7">
    <source>
        <dbReference type="PROSITE" id="PS50157"/>
    </source>
</evidence>